<dbReference type="EMBL" id="VSRR010066026">
    <property type="protein sequence ID" value="MPC84653.1"/>
    <property type="molecule type" value="Genomic_DNA"/>
</dbReference>
<sequence length="102" mass="11456">MILDLSLPLLLLLTISCLESKFFVMILNRRKVYGADGVPPIVLKNCVSVLTPCLAKLFQLCQSTSTFPSCWKFAYIQPEKDDCSNLSNYRPITLVSCSSKDF</sequence>
<name>A0A5B7IQI5_PORTR</name>
<feature type="chain" id="PRO_5022712901" description="Secreted protein" evidence="1">
    <location>
        <begin position="21"/>
        <end position="102"/>
    </location>
</feature>
<comment type="caution">
    <text evidence="2">The sequence shown here is derived from an EMBL/GenBank/DDBJ whole genome shotgun (WGS) entry which is preliminary data.</text>
</comment>
<accession>A0A5B7IQI5</accession>
<evidence type="ECO:0008006" key="4">
    <source>
        <dbReference type="Google" id="ProtNLM"/>
    </source>
</evidence>
<feature type="signal peptide" evidence="1">
    <location>
        <begin position="1"/>
        <end position="20"/>
    </location>
</feature>
<gene>
    <name evidence="2" type="ORF">E2C01_079398</name>
</gene>
<proteinExistence type="predicted"/>
<dbReference type="PANTHER" id="PTHR47510:SF3">
    <property type="entry name" value="ENDO_EXONUCLEASE_PHOSPHATASE DOMAIN-CONTAINING PROTEIN"/>
    <property type="match status" value="1"/>
</dbReference>
<protein>
    <recommendedName>
        <fullName evidence="4">Secreted protein</fullName>
    </recommendedName>
</protein>
<keyword evidence="3" id="KW-1185">Reference proteome</keyword>
<organism evidence="2 3">
    <name type="scientific">Portunus trituberculatus</name>
    <name type="common">Swimming crab</name>
    <name type="synonym">Neptunus trituberculatus</name>
    <dbReference type="NCBI Taxonomy" id="210409"/>
    <lineage>
        <taxon>Eukaryota</taxon>
        <taxon>Metazoa</taxon>
        <taxon>Ecdysozoa</taxon>
        <taxon>Arthropoda</taxon>
        <taxon>Crustacea</taxon>
        <taxon>Multicrustacea</taxon>
        <taxon>Malacostraca</taxon>
        <taxon>Eumalacostraca</taxon>
        <taxon>Eucarida</taxon>
        <taxon>Decapoda</taxon>
        <taxon>Pleocyemata</taxon>
        <taxon>Brachyura</taxon>
        <taxon>Eubrachyura</taxon>
        <taxon>Portunoidea</taxon>
        <taxon>Portunidae</taxon>
        <taxon>Portuninae</taxon>
        <taxon>Portunus</taxon>
    </lineage>
</organism>
<reference evidence="2 3" key="1">
    <citation type="submission" date="2019-05" db="EMBL/GenBank/DDBJ databases">
        <title>Another draft genome of Portunus trituberculatus and its Hox gene families provides insights of decapod evolution.</title>
        <authorList>
            <person name="Jeong J.-H."/>
            <person name="Song I."/>
            <person name="Kim S."/>
            <person name="Choi T."/>
            <person name="Kim D."/>
            <person name="Ryu S."/>
            <person name="Kim W."/>
        </authorList>
    </citation>
    <scope>NUCLEOTIDE SEQUENCE [LARGE SCALE GENOMIC DNA]</scope>
    <source>
        <tissue evidence="2">Muscle</tissue>
    </source>
</reference>
<evidence type="ECO:0000256" key="1">
    <source>
        <dbReference type="SAM" id="SignalP"/>
    </source>
</evidence>
<dbReference type="AlphaFoldDB" id="A0A5B7IQI5"/>
<evidence type="ECO:0000313" key="2">
    <source>
        <dbReference type="EMBL" id="MPC84653.1"/>
    </source>
</evidence>
<keyword evidence="1" id="KW-0732">Signal</keyword>
<dbReference type="Proteomes" id="UP000324222">
    <property type="component" value="Unassembled WGS sequence"/>
</dbReference>
<evidence type="ECO:0000313" key="3">
    <source>
        <dbReference type="Proteomes" id="UP000324222"/>
    </source>
</evidence>
<dbReference type="PANTHER" id="PTHR47510">
    <property type="entry name" value="REVERSE TRANSCRIPTASE DOMAIN-CONTAINING PROTEIN"/>
    <property type="match status" value="1"/>
</dbReference>